<evidence type="ECO:0000313" key="3">
    <source>
        <dbReference type="Proteomes" id="UP000567179"/>
    </source>
</evidence>
<organism evidence="2 3">
    <name type="scientific">Psilocybe cf. subviscida</name>
    <dbReference type="NCBI Taxonomy" id="2480587"/>
    <lineage>
        <taxon>Eukaryota</taxon>
        <taxon>Fungi</taxon>
        <taxon>Dikarya</taxon>
        <taxon>Basidiomycota</taxon>
        <taxon>Agaricomycotina</taxon>
        <taxon>Agaricomycetes</taxon>
        <taxon>Agaricomycetidae</taxon>
        <taxon>Agaricales</taxon>
        <taxon>Agaricineae</taxon>
        <taxon>Strophariaceae</taxon>
        <taxon>Psilocybe</taxon>
    </lineage>
</organism>
<dbReference type="EMBL" id="JAACJJ010000019">
    <property type="protein sequence ID" value="KAF5323278.1"/>
    <property type="molecule type" value="Genomic_DNA"/>
</dbReference>
<accession>A0A8H5F4S7</accession>
<dbReference type="Pfam" id="PF12776">
    <property type="entry name" value="Myb_DNA-bind_3"/>
    <property type="match status" value="1"/>
</dbReference>
<feature type="domain" description="Myb/SANT-like" evidence="1">
    <location>
        <begin position="15"/>
        <end position="112"/>
    </location>
</feature>
<dbReference type="InterPro" id="IPR024752">
    <property type="entry name" value="Myb/SANT-like_dom"/>
</dbReference>
<sequence>MSAANEATIEVKRCSWNTEDDAVMLDVLRQNKEAGKQSGAGWKQCVWTECKAALAVKGSKRGAPKTAAKCSDHWTNLKGNFVDLHFIRTSCSGFGWNEATKIVEAPDNVWAALLAVCTPRRAIFQGKSLKEVENEAESEGFH</sequence>
<dbReference type="PANTHER" id="PTHR46929:SF3">
    <property type="entry name" value="MYB_SANT-LIKE DOMAIN-CONTAINING PROTEIN"/>
    <property type="match status" value="1"/>
</dbReference>
<proteinExistence type="predicted"/>
<reference evidence="2 3" key="1">
    <citation type="journal article" date="2020" name="ISME J.">
        <title>Uncovering the hidden diversity of litter-decomposition mechanisms in mushroom-forming fungi.</title>
        <authorList>
            <person name="Floudas D."/>
            <person name="Bentzer J."/>
            <person name="Ahren D."/>
            <person name="Johansson T."/>
            <person name="Persson P."/>
            <person name="Tunlid A."/>
        </authorList>
    </citation>
    <scope>NUCLEOTIDE SEQUENCE [LARGE SCALE GENOMIC DNA]</scope>
    <source>
        <strain evidence="2 3">CBS 101986</strain>
    </source>
</reference>
<dbReference type="Proteomes" id="UP000567179">
    <property type="component" value="Unassembled WGS sequence"/>
</dbReference>
<gene>
    <name evidence="2" type="ORF">D9619_013493</name>
</gene>
<dbReference type="AlphaFoldDB" id="A0A8H5F4S7"/>
<evidence type="ECO:0000259" key="1">
    <source>
        <dbReference type="Pfam" id="PF12776"/>
    </source>
</evidence>
<dbReference type="OrthoDB" id="76215at2759"/>
<comment type="caution">
    <text evidence="2">The sequence shown here is derived from an EMBL/GenBank/DDBJ whole genome shotgun (WGS) entry which is preliminary data.</text>
</comment>
<name>A0A8H5F4S7_9AGAR</name>
<dbReference type="PANTHER" id="PTHR46929">
    <property type="entry name" value="EXPRESSED PROTEIN"/>
    <property type="match status" value="1"/>
</dbReference>
<keyword evidence="3" id="KW-1185">Reference proteome</keyword>
<protein>
    <recommendedName>
        <fullName evidence="1">Myb/SANT-like domain-containing protein</fullName>
    </recommendedName>
</protein>
<evidence type="ECO:0000313" key="2">
    <source>
        <dbReference type="EMBL" id="KAF5323278.1"/>
    </source>
</evidence>